<dbReference type="GO" id="GO:0017148">
    <property type="term" value="P:negative regulation of translation"/>
    <property type="evidence" value="ECO:0007669"/>
    <property type="project" value="TreeGrafter"/>
</dbReference>
<dbReference type="GO" id="GO:0003729">
    <property type="term" value="F:mRNA binding"/>
    <property type="evidence" value="ECO:0007669"/>
    <property type="project" value="TreeGrafter"/>
</dbReference>
<dbReference type="NCBIfam" id="TIGR01066">
    <property type="entry name" value="rplM_bact"/>
    <property type="match status" value="1"/>
</dbReference>
<comment type="function">
    <text evidence="4 6">This protein is one of the early assembly proteins of the 50S ribosomal subunit, although it is not seen to bind rRNA by itself. It is important during the early stages of 50S assembly.</text>
</comment>
<evidence type="ECO:0000313" key="7">
    <source>
        <dbReference type="EMBL" id="OGE10682.1"/>
    </source>
</evidence>
<dbReference type="GO" id="GO:0022625">
    <property type="term" value="C:cytosolic large ribosomal subunit"/>
    <property type="evidence" value="ECO:0007669"/>
    <property type="project" value="TreeGrafter"/>
</dbReference>
<protein>
    <recommendedName>
        <fullName evidence="4">Large ribosomal subunit protein uL13</fullName>
    </recommendedName>
</protein>
<sequence length="143" mass="16341">MKSIKPKDIERTWQLIDAKNKILGRLSSQIATYLAGKNKVYYVPYLDTGNFVVVINAEKIRLSGKKETQKKYWRHSGYPGGLYAKTASQIRKQKPELLIRNAVYGMLPKTTLGRQMLKKLHVFAGGKHPFSNKFKPQQGNMES</sequence>
<dbReference type="GO" id="GO:0006412">
    <property type="term" value="P:translation"/>
    <property type="evidence" value="ECO:0007669"/>
    <property type="project" value="UniProtKB-UniRule"/>
</dbReference>
<evidence type="ECO:0000256" key="6">
    <source>
        <dbReference type="RuleBase" id="RU003878"/>
    </source>
</evidence>
<evidence type="ECO:0000256" key="1">
    <source>
        <dbReference type="ARBA" id="ARBA00006227"/>
    </source>
</evidence>
<dbReference type="Pfam" id="PF00572">
    <property type="entry name" value="Ribosomal_L13"/>
    <property type="match status" value="1"/>
</dbReference>
<comment type="subunit">
    <text evidence="4">Part of the 50S ribosomal subunit.</text>
</comment>
<evidence type="ECO:0000256" key="2">
    <source>
        <dbReference type="ARBA" id="ARBA00022980"/>
    </source>
</evidence>
<evidence type="ECO:0000256" key="3">
    <source>
        <dbReference type="ARBA" id="ARBA00023274"/>
    </source>
</evidence>
<dbReference type="InterPro" id="IPR023563">
    <property type="entry name" value="Ribosomal_uL13_CS"/>
</dbReference>
<dbReference type="InterPro" id="IPR005823">
    <property type="entry name" value="Ribosomal_uL13_bac-type"/>
</dbReference>
<comment type="similarity">
    <text evidence="1 4 5">Belongs to the universal ribosomal protein uL13 family.</text>
</comment>
<comment type="caution">
    <text evidence="7">The sequence shown here is derived from an EMBL/GenBank/DDBJ whole genome shotgun (WGS) entry which is preliminary data.</text>
</comment>
<name>A0A1F5I2T9_9BACT</name>
<keyword evidence="2 4" id="KW-0689">Ribosomal protein</keyword>
<dbReference type="HAMAP" id="MF_01366">
    <property type="entry name" value="Ribosomal_uL13"/>
    <property type="match status" value="1"/>
</dbReference>
<dbReference type="Proteomes" id="UP000179227">
    <property type="component" value="Unassembled WGS sequence"/>
</dbReference>
<accession>A0A1F5I2T9</accession>
<dbReference type="PIRSF" id="PIRSF002181">
    <property type="entry name" value="Ribosomal_L13"/>
    <property type="match status" value="1"/>
</dbReference>
<evidence type="ECO:0000256" key="4">
    <source>
        <dbReference type="HAMAP-Rule" id="MF_01366"/>
    </source>
</evidence>
<dbReference type="InterPro" id="IPR036899">
    <property type="entry name" value="Ribosomal_uL13_sf"/>
</dbReference>
<dbReference type="PROSITE" id="PS00783">
    <property type="entry name" value="RIBOSOMAL_L13"/>
    <property type="match status" value="1"/>
</dbReference>
<dbReference type="STRING" id="1797729.A3A60_00220"/>
<gene>
    <name evidence="4 6" type="primary">rplM</name>
    <name evidence="7" type="ORF">A3A60_00220</name>
</gene>
<dbReference type="PANTHER" id="PTHR11545">
    <property type="entry name" value="RIBOSOMAL PROTEIN L13"/>
    <property type="match status" value="1"/>
</dbReference>
<evidence type="ECO:0000313" key="8">
    <source>
        <dbReference type="Proteomes" id="UP000179227"/>
    </source>
</evidence>
<dbReference type="Gene3D" id="3.90.1180.10">
    <property type="entry name" value="Ribosomal protein L13"/>
    <property type="match status" value="1"/>
</dbReference>
<dbReference type="PANTHER" id="PTHR11545:SF2">
    <property type="entry name" value="LARGE RIBOSOMAL SUBUNIT PROTEIN UL13M"/>
    <property type="match status" value="1"/>
</dbReference>
<dbReference type="GO" id="GO:0003735">
    <property type="term" value="F:structural constituent of ribosome"/>
    <property type="evidence" value="ECO:0007669"/>
    <property type="project" value="InterPro"/>
</dbReference>
<proteinExistence type="inferred from homology"/>
<evidence type="ECO:0000256" key="5">
    <source>
        <dbReference type="RuleBase" id="RU003877"/>
    </source>
</evidence>
<dbReference type="InterPro" id="IPR005822">
    <property type="entry name" value="Ribosomal_uL13"/>
</dbReference>
<keyword evidence="3 4" id="KW-0687">Ribonucleoprotein</keyword>
<dbReference type="AlphaFoldDB" id="A0A1F5I2T9"/>
<dbReference type="SUPFAM" id="SSF52161">
    <property type="entry name" value="Ribosomal protein L13"/>
    <property type="match status" value="1"/>
</dbReference>
<dbReference type="CDD" id="cd00392">
    <property type="entry name" value="Ribosomal_L13"/>
    <property type="match status" value="1"/>
</dbReference>
<reference evidence="7 8" key="1">
    <citation type="journal article" date="2016" name="Nat. Commun.">
        <title>Thousands of microbial genomes shed light on interconnected biogeochemical processes in an aquifer system.</title>
        <authorList>
            <person name="Anantharaman K."/>
            <person name="Brown C.T."/>
            <person name="Hug L.A."/>
            <person name="Sharon I."/>
            <person name="Castelle C.J."/>
            <person name="Probst A.J."/>
            <person name="Thomas B.C."/>
            <person name="Singh A."/>
            <person name="Wilkins M.J."/>
            <person name="Karaoz U."/>
            <person name="Brodie E.L."/>
            <person name="Williams K.H."/>
            <person name="Hubbard S.S."/>
            <person name="Banfield J.F."/>
        </authorList>
    </citation>
    <scope>NUCLEOTIDE SEQUENCE [LARGE SCALE GENOMIC DNA]</scope>
</reference>
<organism evidence="7 8">
    <name type="scientific">Candidatus Curtissbacteria bacterium RIFCSPLOWO2_01_FULL_42_26</name>
    <dbReference type="NCBI Taxonomy" id="1797729"/>
    <lineage>
        <taxon>Bacteria</taxon>
        <taxon>Candidatus Curtissiibacteriota</taxon>
    </lineage>
</organism>
<dbReference type="EMBL" id="MFBS01000007">
    <property type="protein sequence ID" value="OGE10682.1"/>
    <property type="molecule type" value="Genomic_DNA"/>
</dbReference>